<gene>
    <name evidence="2" type="ORF">BWK72_09085</name>
</gene>
<dbReference type="EMBL" id="MTEI01000004">
    <property type="protein sequence ID" value="OQW88411.1"/>
    <property type="molecule type" value="Genomic_DNA"/>
</dbReference>
<dbReference type="Pfam" id="PF11911">
    <property type="entry name" value="DUF3429"/>
    <property type="match status" value="1"/>
</dbReference>
<sequence length="147" mass="15794">MTSSHTSPTVVTWLGYGGLIPFVALAAASLLDPAHIATWVPGLLGYGAVILSFVGALHWAFAMTHPQLQAAPNHALYVWSVVPSLLGWLALMMVPKAGVMLLIAGLLAHYRQDLRLARVIELPAWYVPLRLRLTVVACLCLAAVFAT</sequence>
<organism evidence="2 3">
    <name type="scientific">Rhodoferax ferrireducens</name>
    <dbReference type="NCBI Taxonomy" id="192843"/>
    <lineage>
        <taxon>Bacteria</taxon>
        <taxon>Pseudomonadati</taxon>
        <taxon>Pseudomonadota</taxon>
        <taxon>Betaproteobacteria</taxon>
        <taxon>Burkholderiales</taxon>
        <taxon>Comamonadaceae</taxon>
        <taxon>Rhodoferax</taxon>
    </lineage>
</organism>
<feature type="transmembrane region" description="Helical" evidence="1">
    <location>
        <begin position="129"/>
        <end position="146"/>
    </location>
</feature>
<name>A0A1W9KV39_9BURK</name>
<keyword evidence="1" id="KW-0472">Membrane</keyword>
<dbReference type="Proteomes" id="UP000192505">
    <property type="component" value="Unassembled WGS sequence"/>
</dbReference>
<feature type="transmembrane region" description="Helical" evidence="1">
    <location>
        <begin position="43"/>
        <end position="65"/>
    </location>
</feature>
<evidence type="ECO:0000256" key="1">
    <source>
        <dbReference type="SAM" id="Phobius"/>
    </source>
</evidence>
<accession>A0A1W9KV39</accession>
<feature type="transmembrane region" description="Helical" evidence="1">
    <location>
        <begin position="85"/>
        <end position="108"/>
    </location>
</feature>
<protein>
    <submittedName>
        <fullName evidence="2">DUF3429 domain-containing protein</fullName>
    </submittedName>
</protein>
<keyword evidence="1" id="KW-0812">Transmembrane</keyword>
<feature type="transmembrane region" description="Helical" evidence="1">
    <location>
        <begin position="13"/>
        <end position="31"/>
    </location>
</feature>
<dbReference type="PANTHER" id="PTHR15887:SF1">
    <property type="entry name" value="TRANSMEMBRANE PROTEIN 69"/>
    <property type="match status" value="1"/>
</dbReference>
<keyword evidence="1" id="KW-1133">Transmembrane helix</keyword>
<dbReference type="AlphaFoldDB" id="A0A1W9KV39"/>
<reference evidence="2 3" key="1">
    <citation type="submission" date="2017-01" db="EMBL/GenBank/DDBJ databases">
        <title>Novel large sulfur bacteria in the metagenomes of groundwater-fed chemosynthetic microbial mats in the Lake Huron basin.</title>
        <authorList>
            <person name="Sharrar A.M."/>
            <person name="Flood B.E."/>
            <person name="Bailey J.V."/>
            <person name="Jones D.S."/>
            <person name="Biddanda B."/>
            <person name="Ruberg S.A."/>
            <person name="Marcus D.N."/>
            <person name="Dick G.J."/>
        </authorList>
    </citation>
    <scope>NUCLEOTIDE SEQUENCE [LARGE SCALE GENOMIC DNA]</scope>
    <source>
        <strain evidence="2">A7</strain>
    </source>
</reference>
<comment type="caution">
    <text evidence="2">The sequence shown here is derived from an EMBL/GenBank/DDBJ whole genome shotgun (WGS) entry which is preliminary data.</text>
</comment>
<evidence type="ECO:0000313" key="3">
    <source>
        <dbReference type="Proteomes" id="UP000192505"/>
    </source>
</evidence>
<proteinExistence type="predicted"/>
<dbReference type="PANTHER" id="PTHR15887">
    <property type="entry name" value="TRANSMEMBRANE PROTEIN 69"/>
    <property type="match status" value="1"/>
</dbReference>
<dbReference type="InterPro" id="IPR021836">
    <property type="entry name" value="DUF3429"/>
</dbReference>
<evidence type="ECO:0000313" key="2">
    <source>
        <dbReference type="EMBL" id="OQW88411.1"/>
    </source>
</evidence>